<proteinExistence type="predicted"/>
<comment type="caution">
    <text evidence="2">The sequence shown here is derived from an EMBL/GenBank/DDBJ whole genome shotgun (WGS) entry which is preliminary data.</text>
</comment>
<gene>
    <name evidence="2" type="ORF">AUR04nite_19990</name>
</gene>
<keyword evidence="1" id="KW-0472">Membrane</keyword>
<dbReference type="AlphaFoldDB" id="A0A4Y4DPD5"/>
<dbReference type="EMBL" id="BJNY01000010">
    <property type="protein sequence ID" value="GED06467.1"/>
    <property type="molecule type" value="Genomic_DNA"/>
</dbReference>
<evidence type="ECO:0000313" key="2">
    <source>
        <dbReference type="EMBL" id="GED06467.1"/>
    </source>
</evidence>
<feature type="transmembrane region" description="Helical" evidence="1">
    <location>
        <begin position="42"/>
        <end position="65"/>
    </location>
</feature>
<dbReference type="OrthoDB" id="4953176at2"/>
<keyword evidence="1" id="KW-0812">Transmembrane</keyword>
<organism evidence="2 3">
    <name type="scientific">Glutamicibacter uratoxydans</name>
    <name type="common">Arthrobacter uratoxydans</name>
    <dbReference type="NCBI Taxonomy" id="43667"/>
    <lineage>
        <taxon>Bacteria</taxon>
        <taxon>Bacillati</taxon>
        <taxon>Actinomycetota</taxon>
        <taxon>Actinomycetes</taxon>
        <taxon>Micrococcales</taxon>
        <taxon>Micrococcaceae</taxon>
        <taxon>Glutamicibacter</taxon>
    </lineage>
</organism>
<protein>
    <submittedName>
        <fullName evidence="2">Uncharacterized protein</fullName>
    </submittedName>
</protein>
<evidence type="ECO:0000256" key="1">
    <source>
        <dbReference type="SAM" id="Phobius"/>
    </source>
</evidence>
<name>A0A4Y4DPD5_GLUUR</name>
<keyword evidence="3" id="KW-1185">Reference proteome</keyword>
<dbReference type="RefSeq" id="WP_141364551.1">
    <property type="nucleotide sequence ID" value="NZ_BAAAJL010000010.1"/>
</dbReference>
<dbReference type="Proteomes" id="UP000316612">
    <property type="component" value="Unassembled WGS sequence"/>
</dbReference>
<evidence type="ECO:0000313" key="3">
    <source>
        <dbReference type="Proteomes" id="UP000316612"/>
    </source>
</evidence>
<reference evidence="2 3" key="1">
    <citation type="submission" date="2019-06" db="EMBL/GenBank/DDBJ databases">
        <title>Whole genome shotgun sequence of Glutamicibacter uratoxydans NBRC 15515.</title>
        <authorList>
            <person name="Hosoyama A."/>
            <person name="Uohara A."/>
            <person name="Ohji S."/>
            <person name="Ichikawa N."/>
        </authorList>
    </citation>
    <scope>NUCLEOTIDE SEQUENCE [LARGE SCALE GENOMIC DNA]</scope>
    <source>
        <strain evidence="2 3">NBRC 15515</strain>
    </source>
</reference>
<accession>A0A4Y4DPD5</accession>
<keyword evidence="1" id="KW-1133">Transmembrane helix</keyword>
<sequence length="86" mass="9311">MRHRRIAKWIALASFAAALVLWLGFGGRADFVAKEHGPYIGAVYAAGWLALLGLLSATVLTISFFGSAIQATVKRNAIRYGTRGFK</sequence>